<dbReference type="Gene3D" id="2.60.40.1120">
    <property type="entry name" value="Carboxypeptidase-like, regulatory domain"/>
    <property type="match status" value="4"/>
</dbReference>
<dbReference type="EMBL" id="JAMWMR010000006">
    <property type="protein sequence ID" value="MCN9241028.1"/>
    <property type="molecule type" value="Genomic_DNA"/>
</dbReference>
<dbReference type="SUPFAM" id="SSF49464">
    <property type="entry name" value="Carboxypeptidase regulatory domain-like"/>
    <property type="match status" value="3"/>
</dbReference>
<dbReference type="InterPro" id="IPR006652">
    <property type="entry name" value="Kelch_1"/>
</dbReference>
<evidence type="ECO:0000259" key="5">
    <source>
        <dbReference type="PROSITE" id="PS51695"/>
    </source>
</evidence>
<comment type="caution">
    <text evidence="6">The sequence shown here is derived from an EMBL/GenBank/DDBJ whole genome shotgun (WGS) entry which is preliminary data.</text>
</comment>
<keyword evidence="2" id="KW-0378">Hydrolase</keyword>
<dbReference type="InterPro" id="IPR036852">
    <property type="entry name" value="Peptidase_S8/S53_dom_sf"/>
</dbReference>
<dbReference type="Gene3D" id="2.120.10.80">
    <property type="entry name" value="Kelch-type beta propeller"/>
    <property type="match status" value="1"/>
</dbReference>
<dbReference type="NCBIfam" id="NF038128">
    <property type="entry name" value="choice_anch_J"/>
    <property type="match status" value="1"/>
</dbReference>
<evidence type="ECO:0000256" key="1">
    <source>
        <dbReference type="ARBA" id="ARBA00022670"/>
    </source>
</evidence>
<dbReference type="Pfam" id="PF24681">
    <property type="entry name" value="Kelch_KLHDC2_KLHL20_DRC7"/>
    <property type="match status" value="1"/>
</dbReference>
<gene>
    <name evidence="6" type="ORF">NGF19_09510</name>
</gene>
<evidence type="ECO:0000313" key="7">
    <source>
        <dbReference type="Proteomes" id="UP001523219"/>
    </source>
</evidence>
<name>A0ABT0ZB93_9ACTN</name>
<keyword evidence="7" id="KW-1185">Reference proteome</keyword>
<dbReference type="SMART" id="SM00612">
    <property type="entry name" value="Kelch"/>
    <property type="match status" value="5"/>
</dbReference>
<dbReference type="SUPFAM" id="SSF52743">
    <property type="entry name" value="Subtilisin-like"/>
    <property type="match status" value="1"/>
</dbReference>
<feature type="compositionally biased region" description="Polar residues" evidence="4">
    <location>
        <begin position="734"/>
        <end position="747"/>
    </location>
</feature>
<feature type="domain" description="Peptidase S53" evidence="5">
    <location>
        <begin position="30"/>
        <end position="372"/>
    </location>
</feature>
<keyword evidence="3" id="KW-0720">Serine protease</keyword>
<dbReference type="PROSITE" id="PS51695">
    <property type="entry name" value="SEDOLISIN"/>
    <property type="match status" value="1"/>
</dbReference>
<protein>
    <submittedName>
        <fullName evidence="6">Carboxypeptidase regulatory-like domain-containing protein</fullName>
    </submittedName>
</protein>
<dbReference type="InterPro" id="IPR008969">
    <property type="entry name" value="CarboxyPept-like_regulatory"/>
</dbReference>
<dbReference type="InterPro" id="IPR013320">
    <property type="entry name" value="ConA-like_dom_sf"/>
</dbReference>
<dbReference type="PANTHER" id="PTHR45632">
    <property type="entry name" value="LD33804P"/>
    <property type="match status" value="1"/>
</dbReference>
<dbReference type="InterPro" id="IPR023828">
    <property type="entry name" value="Peptidase_S8_Ser-AS"/>
</dbReference>
<organism evidence="6 7">
    <name type="scientific">Streptomyces macrolidinus</name>
    <dbReference type="NCBI Taxonomy" id="2952607"/>
    <lineage>
        <taxon>Bacteria</taxon>
        <taxon>Bacillati</taxon>
        <taxon>Actinomycetota</taxon>
        <taxon>Actinomycetes</taxon>
        <taxon>Kitasatosporales</taxon>
        <taxon>Streptomycetaceae</taxon>
        <taxon>Streptomyces</taxon>
    </lineage>
</organism>
<reference evidence="6 7" key="1">
    <citation type="submission" date="2022-05" db="EMBL/GenBank/DDBJ databases">
        <title>Streptomyces sp. nov. RY43-2 isolated from soil of a peat swamp forest.</title>
        <authorList>
            <person name="Kanchanasin P."/>
            <person name="Tanasupawat S."/>
            <person name="Phongsopitanun W."/>
        </authorList>
    </citation>
    <scope>NUCLEOTIDE SEQUENCE [LARGE SCALE GENOMIC DNA]</scope>
    <source>
        <strain evidence="6 7">RY43-2</strain>
    </source>
</reference>
<dbReference type="Proteomes" id="UP001523219">
    <property type="component" value="Unassembled WGS sequence"/>
</dbReference>
<sequence length="1329" mass="135620">MCGTPKPGDVTCLALHRTDLAGTKGVRSAAPSGWGASDLRSAYNLPNGGGAGRTIAIVDAFDNPTAEADLAVYRAQFGLPECTTANGCFRKVDQRGGTDYPTASSEWAGEISLDLDMASAAAPGAHILLVEADSAGFEDMGAAVDQAVAMGAQYVSNSYGSGYSSTPGSGEDPSEVTELDAHYNHPGVAMVASSGDSDYGVSYPAASQYVTAVGGTALKKDTATARGWSESVWHNSTGGPGSGCSMYEPKPAFQTDTGCDMRSVADVSAVADPLTGVAVYQTYGGGGWGVYGGTSASAPIIAGVYAAAGAPAPGSYPNAYPYQTPSALNDVTSGANGSCTPSYLCTAGPGYDGPTGLGTPNGLAAFRSGPHGEISGTVTDGAGAPLAGAAIEAGDFRATTDADGHYSLTVTPGTYDVTAAAYGYRSGRTTGVVVAEGGSVTESFSLDAVARRTVTGKVTDGSGHGWPLYAAITVDGMPGGPVFTDPYTGTYELQLPVDRTYTLDIAARYPGYQAVSKDVTATSSAQTVNVAVPVDPDAGTAVGYKLERTGTTEPFDSTTAPPSGWSVVNADGTDGGWDFSDPRPRNNHTGGSGAFAMVDSDLLGSNKSQDSSLISPVYDLSGLSAPEIAFDTDYLGHDGQSASVDITTDGGTTWTSVWTRTSTLTGPAHVEIPLTKYAGASSVKLRFHFAATWGWWWQVDNVHVGDRTYVPVTGGLVAGTVTDANTGDGVDGATVTNTDASGQSAVTAATPDDPELGGGFYWMFSDTVGKHAFTAEKDKYTSGDKTVRVAADSTTESDHALKAGQLVLSPATVDKTLAWSATGTQKLTVKNTGGAPATFDLSKGTGGFQTQAAHGAPLQRVKGEYSPLPDATPGTGAKATSTAAGDAWQPVANLPQRLQDNAVAANDGKLYSAFGFNGSKASTALYAYDPDSGAWSELAPSADTRRAPAKGFIDGKLYAVGGWSPSASPDTKLEIYDPSSDKWTTGADIPRAYGGSASAVLKGKLYVVGGCTAYTCGTSDAYAYDASTDSWSAIAPYPESVSWSACGGIGDMLYCAGGTNDSGTTRHGYAYDPSSDSWSPIADLPTDLWGSSYTAANGLLLTSGGVVDTSSAITNQGFAFDPVAGTWSNLPNANIAVYRGGGAPGFYSVGGNPGDPVPVAAVQVLPGYDQAGSDVTWLSLGTQQATLAPGASTTVVVTLDASAADITQPGDYTTKLGVRTDTPYKVSAIPVTMHVNPPKTWGKYAGTVLGADGKGGTVPLAGATVQIDSWASSYTLKTGKDGSYALWLDTRNNPLTVIVAKDGYQPTTTTVKIVKGATTTGDFTLKKST</sequence>
<keyword evidence="1" id="KW-0645">Protease</keyword>
<dbReference type="SUPFAM" id="SSF49899">
    <property type="entry name" value="Concanavalin A-like lectins/glucanases"/>
    <property type="match status" value="1"/>
</dbReference>
<proteinExistence type="predicted"/>
<dbReference type="SUPFAM" id="SSF117281">
    <property type="entry name" value="Kelch motif"/>
    <property type="match status" value="1"/>
</dbReference>
<dbReference type="Pfam" id="PF13620">
    <property type="entry name" value="CarboxypepD_reg"/>
    <property type="match status" value="1"/>
</dbReference>
<dbReference type="InterPro" id="IPR030400">
    <property type="entry name" value="Sedolisin_dom"/>
</dbReference>
<evidence type="ECO:0000256" key="2">
    <source>
        <dbReference type="ARBA" id="ARBA00022801"/>
    </source>
</evidence>
<accession>A0ABT0ZB93</accession>
<feature type="region of interest" description="Disordered" evidence="4">
    <location>
        <begin position="729"/>
        <end position="752"/>
    </location>
</feature>
<dbReference type="Gene3D" id="2.60.120.200">
    <property type="match status" value="1"/>
</dbReference>
<dbReference type="PROSITE" id="PS00138">
    <property type="entry name" value="SUBTILASE_SER"/>
    <property type="match status" value="1"/>
</dbReference>
<evidence type="ECO:0000313" key="6">
    <source>
        <dbReference type="EMBL" id="MCN9241028.1"/>
    </source>
</evidence>
<dbReference type="InterPro" id="IPR015915">
    <property type="entry name" value="Kelch-typ_b-propeller"/>
</dbReference>
<evidence type="ECO:0000256" key="4">
    <source>
        <dbReference type="SAM" id="MobiDB-lite"/>
    </source>
</evidence>
<dbReference type="Gene3D" id="3.40.50.200">
    <property type="entry name" value="Peptidase S8/S53 domain"/>
    <property type="match status" value="1"/>
</dbReference>
<evidence type="ECO:0000256" key="3">
    <source>
        <dbReference type="ARBA" id="ARBA00022825"/>
    </source>
</evidence>